<proteinExistence type="predicted"/>
<sequence>MLKKILIAVYLLSLIFGIYFVQNALKINKVPTGEIEKKKVVEVHPAQVTLKVLSVDGTEKTYKVKMKNIDTVLDLFEDLRNKQSFYYEKIAYIYGTEINSVNGINAPESFKWHIYTNDEDITFKVNEFKLEDNAVYELKLVKS</sequence>
<evidence type="ECO:0000313" key="2">
    <source>
        <dbReference type="Proteomes" id="UP000178127"/>
    </source>
</evidence>
<evidence type="ECO:0008006" key="3">
    <source>
        <dbReference type="Google" id="ProtNLM"/>
    </source>
</evidence>
<dbReference type="AlphaFoldDB" id="A0A1F4V7T8"/>
<dbReference type="Proteomes" id="UP000178127">
    <property type="component" value="Unassembled WGS sequence"/>
</dbReference>
<dbReference type="EMBL" id="MEVD01000015">
    <property type="protein sequence ID" value="OGC53238.1"/>
    <property type="molecule type" value="Genomic_DNA"/>
</dbReference>
<dbReference type="STRING" id="1802620.A3D91_02335"/>
<comment type="caution">
    <text evidence="1">The sequence shown here is derived from an EMBL/GenBank/DDBJ whole genome shotgun (WGS) entry which is preliminary data.</text>
</comment>
<organism evidence="1 2">
    <name type="scientific">candidate division WWE3 bacterium RIFCSPHIGHO2_02_FULL_38_14</name>
    <dbReference type="NCBI Taxonomy" id="1802620"/>
    <lineage>
        <taxon>Bacteria</taxon>
        <taxon>Katanobacteria</taxon>
    </lineage>
</organism>
<reference evidence="1 2" key="1">
    <citation type="journal article" date="2016" name="Nat. Commun.">
        <title>Thousands of microbial genomes shed light on interconnected biogeochemical processes in an aquifer system.</title>
        <authorList>
            <person name="Anantharaman K."/>
            <person name="Brown C.T."/>
            <person name="Hug L.A."/>
            <person name="Sharon I."/>
            <person name="Castelle C.J."/>
            <person name="Probst A.J."/>
            <person name="Thomas B.C."/>
            <person name="Singh A."/>
            <person name="Wilkins M.J."/>
            <person name="Karaoz U."/>
            <person name="Brodie E.L."/>
            <person name="Williams K.H."/>
            <person name="Hubbard S.S."/>
            <person name="Banfield J.F."/>
        </authorList>
    </citation>
    <scope>NUCLEOTIDE SEQUENCE [LARGE SCALE GENOMIC DNA]</scope>
</reference>
<gene>
    <name evidence="1" type="ORF">A3D91_02335</name>
</gene>
<evidence type="ECO:0000313" key="1">
    <source>
        <dbReference type="EMBL" id="OGC53238.1"/>
    </source>
</evidence>
<dbReference type="Gene3D" id="2.170.130.30">
    <property type="match status" value="1"/>
</dbReference>
<accession>A0A1F4V7T8</accession>
<name>A0A1F4V7T8_UNCKA</name>
<protein>
    <recommendedName>
        <fullName evidence="3">DUF4430 domain-containing protein</fullName>
    </recommendedName>
</protein>